<evidence type="ECO:0000313" key="3">
    <source>
        <dbReference type="Proteomes" id="UP000291613"/>
    </source>
</evidence>
<gene>
    <name evidence="2" type="ORF">EYR15_06460</name>
</gene>
<keyword evidence="3" id="KW-1185">Reference proteome</keyword>
<comment type="caution">
    <text evidence="2">The sequence shown here is derived from an EMBL/GenBank/DDBJ whole genome shotgun (WGS) entry which is preliminary data.</text>
</comment>
<evidence type="ECO:0000313" key="2">
    <source>
        <dbReference type="EMBL" id="TBN54468.1"/>
    </source>
</evidence>
<dbReference type="AlphaFoldDB" id="A0A4Q9GJZ1"/>
<feature type="domain" description="IrrE N-terminal-like" evidence="1">
    <location>
        <begin position="79"/>
        <end position="165"/>
    </location>
</feature>
<dbReference type="EMBL" id="SIUB01000002">
    <property type="protein sequence ID" value="TBN54468.1"/>
    <property type="molecule type" value="Genomic_DNA"/>
</dbReference>
<reference evidence="2 3" key="1">
    <citation type="submission" date="2019-02" db="EMBL/GenBank/DDBJ databases">
        <title>Hansschlegelia quercus sp. nov., a novel methylotrophic bacterium from buds of oak (Quercus robur L.).</title>
        <authorList>
            <person name="Agafonova N.V."/>
            <person name="Kaparullina E.N."/>
            <person name="Grouzdev D.S."/>
            <person name="Doronina N.V."/>
        </authorList>
    </citation>
    <scope>NUCLEOTIDE SEQUENCE [LARGE SCALE GENOMIC DNA]</scope>
    <source>
        <strain evidence="2 3">Dub</strain>
    </source>
</reference>
<protein>
    <submittedName>
        <fullName evidence="2">ImmA/IrrE family metallo-endopeptidase</fullName>
    </submittedName>
</protein>
<dbReference type="InterPro" id="IPR010359">
    <property type="entry name" value="IrrE_HExxH"/>
</dbReference>
<name>A0A4Q9GJZ1_9HYPH</name>
<dbReference type="OrthoDB" id="9794834at2"/>
<evidence type="ECO:0000259" key="1">
    <source>
        <dbReference type="Pfam" id="PF06114"/>
    </source>
</evidence>
<proteinExistence type="predicted"/>
<sequence length="196" mass="22931">MRNASEVDDVVERVRKKLGIYNQEKFDIIEILSTKLKGHIAGFTLQVWADHYFTDEEAWFDSEGPKIVVKQSVYDGAALGNQRDVFTLTHELGHLILGHRGVRFRKTERDRQAQHDRITGDEEHEARLFAAAFIAPTAMLYPGITVAEIRNRFILSETAAQKRLNEYNQYWRRKNKMERPLPQNVIDFLAEFEKRR</sequence>
<dbReference type="Proteomes" id="UP000291613">
    <property type="component" value="Unassembled WGS sequence"/>
</dbReference>
<accession>A0A4Q9GJZ1</accession>
<dbReference type="Gene3D" id="1.10.10.2910">
    <property type="match status" value="1"/>
</dbReference>
<dbReference type="RefSeq" id="WP_131002209.1">
    <property type="nucleotide sequence ID" value="NZ_JBHSZR010000005.1"/>
</dbReference>
<dbReference type="Pfam" id="PF06114">
    <property type="entry name" value="Peptidase_M78"/>
    <property type="match status" value="1"/>
</dbReference>
<organism evidence="2 3">
    <name type="scientific">Hansschlegelia quercus</name>
    <dbReference type="NCBI Taxonomy" id="2528245"/>
    <lineage>
        <taxon>Bacteria</taxon>
        <taxon>Pseudomonadati</taxon>
        <taxon>Pseudomonadota</taxon>
        <taxon>Alphaproteobacteria</taxon>
        <taxon>Hyphomicrobiales</taxon>
        <taxon>Methylopilaceae</taxon>
        <taxon>Hansschlegelia</taxon>
    </lineage>
</organism>